<dbReference type="EMBL" id="MGAE01000038">
    <property type="protein sequence ID" value="OGK38899.1"/>
    <property type="molecule type" value="Genomic_DNA"/>
</dbReference>
<evidence type="ECO:0000313" key="1">
    <source>
        <dbReference type="EMBL" id="OGK38899.1"/>
    </source>
</evidence>
<organism evidence="1 2">
    <name type="scientific">Candidatus Roizmanbacteria bacterium RIFCSPHIGHO2_12_FULL_44_10</name>
    <dbReference type="NCBI Taxonomy" id="1802054"/>
    <lineage>
        <taxon>Bacteria</taxon>
        <taxon>Candidatus Roizmaniibacteriota</taxon>
    </lineage>
</organism>
<evidence type="ECO:0000313" key="2">
    <source>
        <dbReference type="Proteomes" id="UP000179024"/>
    </source>
</evidence>
<dbReference type="AlphaFoldDB" id="A0A1F7I6B2"/>
<accession>A0A1F7I6B2</accession>
<reference evidence="1 2" key="1">
    <citation type="journal article" date="2016" name="Nat. Commun.">
        <title>Thousands of microbial genomes shed light on interconnected biogeochemical processes in an aquifer system.</title>
        <authorList>
            <person name="Anantharaman K."/>
            <person name="Brown C.T."/>
            <person name="Hug L.A."/>
            <person name="Sharon I."/>
            <person name="Castelle C.J."/>
            <person name="Probst A.J."/>
            <person name="Thomas B.C."/>
            <person name="Singh A."/>
            <person name="Wilkins M.J."/>
            <person name="Karaoz U."/>
            <person name="Brodie E.L."/>
            <person name="Williams K.H."/>
            <person name="Hubbard S.S."/>
            <person name="Banfield J.F."/>
        </authorList>
    </citation>
    <scope>NUCLEOTIDE SEQUENCE [LARGE SCALE GENOMIC DNA]</scope>
</reference>
<sequence>MPEEETRPGEYLSPIVRYINRQLKKTPLDHSDRAGVEELSLMGQVHLGLISEGLLTIAIDDLTSIERGFEAPPPFDPIAEGLLADHPYTVAHSAFINYASSVNLFRTREQGGRRRVYDGSDFEDVREVAGTRQAFALAAKRETSLAALFPDDGQLYLYRTALNILAHGHVLSVEALARLTDLRLSRKNYLIGSGKRALIRSLQSVAMEYVKYQASLVEQSDTME</sequence>
<protein>
    <submittedName>
        <fullName evidence="1">Uncharacterized protein</fullName>
    </submittedName>
</protein>
<dbReference type="Proteomes" id="UP000179024">
    <property type="component" value="Unassembled WGS sequence"/>
</dbReference>
<comment type="caution">
    <text evidence="1">The sequence shown here is derived from an EMBL/GenBank/DDBJ whole genome shotgun (WGS) entry which is preliminary data.</text>
</comment>
<name>A0A1F7I6B2_9BACT</name>
<gene>
    <name evidence="1" type="ORF">A3F34_01985</name>
</gene>
<proteinExistence type="predicted"/>